<dbReference type="Proteomes" id="UP001164803">
    <property type="component" value="Chromosome"/>
</dbReference>
<dbReference type="PANTHER" id="PTHR30419">
    <property type="entry name" value="HTH-TYPE TRANSCRIPTIONAL REGULATOR YBHD"/>
    <property type="match status" value="1"/>
</dbReference>
<dbReference type="PROSITE" id="PS50931">
    <property type="entry name" value="HTH_LYSR"/>
    <property type="match status" value="1"/>
</dbReference>
<evidence type="ECO:0000256" key="1">
    <source>
        <dbReference type="ARBA" id="ARBA00009437"/>
    </source>
</evidence>
<comment type="similarity">
    <text evidence="1">Belongs to the LysR transcriptional regulatory family.</text>
</comment>
<dbReference type="InterPro" id="IPR050950">
    <property type="entry name" value="HTH-type_LysR_regulators"/>
</dbReference>
<dbReference type="Gene3D" id="3.40.190.290">
    <property type="match status" value="1"/>
</dbReference>
<dbReference type="SUPFAM" id="SSF46785">
    <property type="entry name" value="Winged helix' DNA-binding domain"/>
    <property type="match status" value="1"/>
</dbReference>
<dbReference type="SUPFAM" id="SSF53850">
    <property type="entry name" value="Periplasmic binding protein-like II"/>
    <property type="match status" value="1"/>
</dbReference>
<keyword evidence="7" id="KW-1185">Reference proteome</keyword>
<gene>
    <name evidence="6" type="ORF">NZD86_00415</name>
</gene>
<name>A0ABY6Z479_9BACL</name>
<dbReference type="InterPro" id="IPR005119">
    <property type="entry name" value="LysR_subst-bd"/>
</dbReference>
<feature type="domain" description="HTH lysR-type" evidence="5">
    <location>
        <begin position="1"/>
        <end position="58"/>
    </location>
</feature>
<dbReference type="PANTHER" id="PTHR30419:SF28">
    <property type="entry name" value="HTH-TYPE TRANSCRIPTIONAL REGULATOR BSDA"/>
    <property type="match status" value="1"/>
</dbReference>
<evidence type="ECO:0000256" key="4">
    <source>
        <dbReference type="ARBA" id="ARBA00023163"/>
    </source>
</evidence>
<dbReference type="CDD" id="cd05466">
    <property type="entry name" value="PBP2_LTTR_substrate"/>
    <property type="match status" value="1"/>
</dbReference>
<dbReference type="PRINTS" id="PR00039">
    <property type="entry name" value="HTHLYSR"/>
</dbReference>
<keyword evidence="4" id="KW-0804">Transcription</keyword>
<sequence length="290" mass="32470">MDLRQLKYFVTIADSGQITAAAKRLNIAQPPLSQQLKLMEQELGVTLFERGKKSMTLTVEGRALYQKAVDLLRMFDEMVVEVQTLGGGVNGTLSIGTTLYSAPFLLDRVMSLRAAHPQLTFKVWEGEPDRLQELLDSRAIEVAITNFPVRMQGVTIHRTKPIPFVFVTPQDWTDDEQTPIHMKEIVERPLILLGPVYGVGIYNRIVDELHRFSDTPNVVCECHDSTMLFRLVHSGFGATIVPESVLSLIPAHTFRKIPIEGTDLSYEPTVVWKTGAHLSNAARAFLTDLV</sequence>
<dbReference type="InterPro" id="IPR036390">
    <property type="entry name" value="WH_DNA-bd_sf"/>
</dbReference>
<dbReference type="Gene3D" id="1.10.10.10">
    <property type="entry name" value="Winged helix-like DNA-binding domain superfamily/Winged helix DNA-binding domain"/>
    <property type="match status" value="1"/>
</dbReference>
<evidence type="ECO:0000259" key="5">
    <source>
        <dbReference type="PROSITE" id="PS50931"/>
    </source>
</evidence>
<dbReference type="RefSeq" id="WP_268044514.1">
    <property type="nucleotide sequence ID" value="NZ_CP104064.1"/>
</dbReference>
<evidence type="ECO:0000313" key="6">
    <source>
        <dbReference type="EMBL" id="WAH37079.1"/>
    </source>
</evidence>
<organism evidence="6 7">
    <name type="scientific">Alicyclobacillus dauci</name>
    <dbReference type="NCBI Taxonomy" id="1475485"/>
    <lineage>
        <taxon>Bacteria</taxon>
        <taxon>Bacillati</taxon>
        <taxon>Bacillota</taxon>
        <taxon>Bacilli</taxon>
        <taxon>Bacillales</taxon>
        <taxon>Alicyclobacillaceae</taxon>
        <taxon>Alicyclobacillus</taxon>
    </lineage>
</organism>
<dbReference type="InterPro" id="IPR000847">
    <property type="entry name" value="LysR_HTH_N"/>
</dbReference>
<dbReference type="InterPro" id="IPR036388">
    <property type="entry name" value="WH-like_DNA-bd_sf"/>
</dbReference>
<keyword evidence="3" id="KW-0238">DNA-binding</keyword>
<evidence type="ECO:0000256" key="3">
    <source>
        <dbReference type="ARBA" id="ARBA00023125"/>
    </source>
</evidence>
<dbReference type="EMBL" id="CP104064">
    <property type="protein sequence ID" value="WAH37079.1"/>
    <property type="molecule type" value="Genomic_DNA"/>
</dbReference>
<accession>A0ABY6Z479</accession>
<proteinExistence type="inferred from homology"/>
<evidence type="ECO:0000313" key="7">
    <source>
        <dbReference type="Proteomes" id="UP001164803"/>
    </source>
</evidence>
<dbReference type="Pfam" id="PF00126">
    <property type="entry name" value="HTH_1"/>
    <property type="match status" value="1"/>
</dbReference>
<keyword evidence="2" id="KW-0805">Transcription regulation</keyword>
<evidence type="ECO:0000256" key="2">
    <source>
        <dbReference type="ARBA" id="ARBA00023015"/>
    </source>
</evidence>
<reference evidence="6" key="1">
    <citation type="submission" date="2022-08" db="EMBL/GenBank/DDBJ databases">
        <title>Alicyclobacillus dauci DSM2870, complete genome.</title>
        <authorList>
            <person name="Wang Q."/>
            <person name="Cai R."/>
            <person name="Wang Z."/>
        </authorList>
    </citation>
    <scope>NUCLEOTIDE SEQUENCE</scope>
    <source>
        <strain evidence="6">DSM 28700</strain>
    </source>
</reference>
<protein>
    <submittedName>
        <fullName evidence="6">LysR family transcriptional regulator</fullName>
    </submittedName>
</protein>
<dbReference type="Pfam" id="PF03466">
    <property type="entry name" value="LysR_substrate"/>
    <property type="match status" value="1"/>
</dbReference>